<keyword evidence="5" id="KW-1015">Disulfide bond</keyword>
<evidence type="ECO:0000259" key="12">
    <source>
        <dbReference type="PROSITE" id="PS51767"/>
    </source>
</evidence>
<feature type="active site" evidence="7">
    <location>
        <position position="277"/>
    </location>
</feature>
<evidence type="ECO:0000256" key="11">
    <source>
        <dbReference type="SAM" id="SignalP"/>
    </source>
</evidence>
<dbReference type="InterPro" id="IPR033121">
    <property type="entry name" value="PEPTIDASE_A1"/>
</dbReference>
<dbReference type="AlphaFoldDB" id="A0A2R5G5H2"/>
<keyword evidence="14" id="KW-1185">Reference proteome</keyword>
<keyword evidence="11" id="KW-0732">Signal</keyword>
<dbReference type="GO" id="GO:0004190">
    <property type="term" value="F:aspartic-type endopeptidase activity"/>
    <property type="evidence" value="ECO:0007669"/>
    <property type="project" value="UniProtKB-KW"/>
</dbReference>
<evidence type="ECO:0000256" key="10">
    <source>
        <dbReference type="SAM" id="Phobius"/>
    </source>
</evidence>
<evidence type="ECO:0000256" key="3">
    <source>
        <dbReference type="ARBA" id="ARBA00022750"/>
    </source>
</evidence>
<protein>
    <submittedName>
        <fullName evidence="13">Pepsin A-1</fullName>
    </submittedName>
</protein>
<keyword evidence="3 8" id="KW-0064">Aspartyl protease</keyword>
<dbReference type="InParanoid" id="A0A2R5G5H2"/>
<dbReference type="Proteomes" id="UP000241890">
    <property type="component" value="Unassembled WGS sequence"/>
</dbReference>
<evidence type="ECO:0000256" key="6">
    <source>
        <dbReference type="ARBA" id="ARBA00023180"/>
    </source>
</evidence>
<feature type="signal peptide" evidence="11">
    <location>
        <begin position="1"/>
        <end position="22"/>
    </location>
</feature>
<dbReference type="FunFam" id="2.40.70.10:FF:000008">
    <property type="entry name" value="Cathepsin D"/>
    <property type="match status" value="1"/>
</dbReference>
<dbReference type="FunCoup" id="A0A2R5G5H2">
    <property type="interactions" value="12"/>
</dbReference>
<sequence length="541" mass="58664">MGSAAKLAAVLAAVVMITAAESAQVIKMPLKKHPRKFLFQTELPEDGNPVDAFYQAKFTNVEGKSEGDILVHDYMNAQYSIDVTMGTPPQAVTVIPDTGSSNLWAASKNKFLQFHKLYKKEKSSTYKHNGTKFSLHYGSGGVNGVFVNDVWRIGPFEVTGNSFGSCDDMSGFGVAWYMAHFDGILGLGFSSLRQGGGPAPFQQLINSGQLAESVFAFYLSSTSGSDGELVIGGVDSAHYEGDFHTVPLTSETYWAVELGGLYVDGELVSTTKKAIVDSGTSLLAGPRAEVSKIAEQLGAKALPVGEYVIDCNANGPDIDVELNGKKFTLSFEDYIINSGQGMCILGMIGIEIGPPAGPLWILGDVFMKKYYVKFDWEGQSVGIAKLKSADTAEVAVAQPEMPKRHLPCNTKVVTHEHLHEHHHYHPIIVDTMGSIGAHMNTVADYFVGGQAAGERPSHHHEEPHLHNHHPHHFHHMHHRACHQFVGMVALIGGLGFFALRRVLRKRREAAAVASQTRDESYEPLAGSPESTTSTAKALPLV</sequence>
<dbReference type="GO" id="GO:0006508">
    <property type="term" value="P:proteolysis"/>
    <property type="evidence" value="ECO:0007669"/>
    <property type="project" value="UniProtKB-KW"/>
</dbReference>
<feature type="domain" description="Peptidase A1" evidence="12">
    <location>
        <begin position="79"/>
        <end position="384"/>
    </location>
</feature>
<dbReference type="PANTHER" id="PTHR47966:SF51">
    <property type="entry name" value="BETA-SITE APP-CLEAVING ENZYME, ISOFORM A-RELATED"/>
    <property type="match status" value="1"/>
</dbReference>
<dbReference type="FunFam" id="2.40.70.10:FF:000002">
    <property type="entry name" value="Vacuolar aspartic proteinase"/>
    <property type="match status" value="1"/>
</dbReference>
<reference evidence="13 14" key="1">
    <citation type="submission" date="2017-12" db="EMBL/GenBank/DDBJ databases">
        <title>Sequencing, de novo assembly and annotation of complete genome of a new Thraustochytrid species, strain FCC1311.</title>
        <authorList>
            <person name="Sedici K."/>
            <person name="Godart F."/>
            <person name="Aiese Cigliano R."/>
            <person name="Sanseverino W."/>
            <person name="Barakat M."/>
            <person name="Ortet P."/>
            <person name="Marechal E."/>
            <person name="Cagnac O."/>
            <person name="Amato A."/>
        </authorList>
    </citation>
    <scope>NUCLEOTIDE SEQUENCE [LARGE SCALE GENOMIC DNA]</scope>
</reference>
<feature type="region of interest" description="Disordered" evidence="9">
    <location>
        <begin position="451"/>
        <end position="474"/>
    </location>
</feature>
<feature type="active site" evidence="7">
    <location>
        <position position="97"/>
    </location>
</feature>
<name>A0A2R5G5H2_9STRA</name>
<evidence type="ECO:0000256" key="5">
    <source>
        <dbReference type="ARBA" id="ARBA00023157"/>
    </source>
</evidence>
<dbReference type="Gene3D" id="2.40.70.10">
    <property type="entry name" value="Acid Proteases"/>
    <property type="match status" value="2"/>
</dbReference>
<keyword evidence="4 8" id="KW-0378">Hydrolase</keyword>
<dbReference type="PROSITE" id="PS51767">
    <property type="entry name" value="PEPTIDASE_A1"/>
    <property type="match status" value="1"/>
</dbReference>
<keyword evidence="10" id="KW-0812">Transmembrane</keyword>
<comment type="caution">
    <text evidence="13">The sequence shown here is derived from an EMBL/GenBank/DDBJ whole genome shotgun (WGS) entry which is preliminary data.</text>
</comment>
<dbReference type="InterPro" id="IPR001969">
    <property type="entry name" value="Aspartic_peptidase_AS"/>
</dbReference>
<dbReference type="Pfam" id="PF00026">
    <property type="entry name" value="Asp"/>
    <property type="match status" value="1"/>
</dbReference>
<dbReference type="SUPFAM" id="SSF50630">
    <property type="entry name" value="Acid proteases"/>
    <property type="match status" value="1"/>
</dbReference>
<keyword evidence="2 8" id="KW-0645">Protease</keyword>
<keyword evidence="6" id="KW-0325">Glycoprotein</keyword>
<feature type="region of interest" description="Disordered" evidence="9">
    <location>
        <begin position="512"/>
        <end position="541"/>
    </location>
</feature>
<dbReference type="PROSITE" id="PS00141">
    <property type="entry name" value="ASP_PROTEASE"/>
    <property type="match status" value="1"/>
</dbReference>
<feature type="transmembrane region" description="Helical" evidence="10">
    <location>
        <begin position="482"/>
        <end position="499"/>
    </location>
</feature>
<dbReference type="InterPro" id="IPR001461">
    <property type="entry name" value="Aspartic_peptidase_A1"/>
</dbReference>
<feature type="compositionally biased region" description="Basic and acidic residues" evidence="9">
    <location>
        <begin position="455"/>
        <end position="465"/>
    </location>
</feature>
<evidence type="ECO:0000256" key="8">
    <source>
        <dbReference type="RuleBase" id="RU000454"/>
    </source>
</evidence>
<organism evidence="13 14">
    <name type="scientific">Hondaea fermentalgiana</name>
    <dbReference type="NCBI Taxonomy" id="2315210"/>
    <lineage>
        <taxon>Eukaryota</taxon>
        <taxon>Sar</taxon>
        <taxon>Stramenopiles</taxon>
        <taxon>Bigyra</taxon>
        <taxon>Labyrinthulomycetes</taxon>
        <taxon>Thraustochytrida</taxon>
        <taxon>Thraustochytriidae</taxon>
        <taxon>Hondaea</taxon>
    </lineage>
</organism>
<gene>
    <name evidence="13" type="ORF">FCC1311_024512</name>
</gene>
<evidence type="ECO:0000256" key="7">
    <source>
        <dbReference type="PIRSR" id="PIRSR601461-1"/>
    </source>
</evidence>
<accession>A0A2R5G5H2</accession>
<comment type="similarity">
    <text evidence="1 8">Belongs to the peptidase A1 family.</text>
</comment>
<evidence type="ECO:0000256" key="9">
    <source>
        <dbReference type="SAM" id="MobiDB-lite"/>
    </source>
</evidence>
<dbReference type="EMBL" id="BEYU01000019">
    <property type="protein sequence ID" value="GBG26230.1"/>
    <property type="molecule type" value="Genomic_DNA"/>
</dbReference>
<dbReference type="PANTHER" id="PTHR47966">
    <property type="entry name" value="BETA-SITE APP-CLEAVING ENZYME, ISOFORM A-RELATED"/>
    <property type="match status" value="1"/>
</dbReference>
<dbReference type="PRINTS" id="PR00792">
    <property type="entry name" value="PEPSIN"/>
</dbReference>
<evidence type="ECO:0000256" key="1">
    <source>
        <dbReference type="ARBA" id="ARBA00007447"/>
    </source>
</evidence>
<dbReference type="OrthoDB" id="771136at2759"/>
<proteinExistence type="inferred from homology"/>
<keyword evidence="10" id="KW-0472">Membrane</keyword>
<evidence type="ECO:0000313" key="13">
    <source>
        <dbReference type="EMBL" id="GBG26230.1"/>
    </source>
</evidence>
<evidence type="ECO:0000256" key="4">
    <source>
        <dbReference type="ARBA" id="ARBA00022801"/>
    </source>
</evidence>
<evidence type="ECO:0000313" key="14">
    <source>
        <dbReference type="Proteomes" id="UP000241890"/>
    </source>
</evidence>
<keyword evidence="10" id="KW-1133">Transmembrane helix</keyword>
<feature type="chain" id="PRO_5015329336" evidence="11">
    <location>
        <begin position="23"/>
        <end position="541"/>
    </location>
</feature>
<dbReference type="InterPro" id="IPR021109">
    <property type="entry name" value="Peptidase_aspartic_dom_sf"/>
</dbReference>
<evidence type="ECO:0000256" key="2">
    <source>
        <dbReference type="ARBA" id="ARBA00022670"/>
    </source>
</evidence>